<feature type="non-terminal residue" evidence="2">
    <location>
        <position position="236"/>
    </location>
</feature>
<comment type="caution">
    <text evidence="2">The sequence shown here is derived from an EMBL/GenBank/DDBJ whole genome shotgun (WGS) entry which is preliminary data.</text>
</comment>
<dbReference type="EMBL" id="CAJVCH010406395">
    <property type="protein sequence ID" value="CAG7817896.1"/>
    <property type="molecule type" value="Genomic_DNA"/>
</dbReference>
<dbReference type="AlphaFoldDB" id="A0A8J2KQP1"/>
<name>A0A8J2KQP1_9HEXA</name>
<reference evidence="2" key="1">
    <citation type="submission" date="2021-06" db="EMBL/GenBank/DDBJ databases">
        <authorList>
            <person name="Hodson N. C."/>
            <person name="Mongue J. A."/>
            <person name="Jaron S. K."/>
        </authorList>
    </citation>
    <scope>NUCLEOTIDE SEQUENCE</scope>
</reference>
<evidence type="ECO:0000313" key="3">
    <source>
        <dbReference type="Proteomes" id="UP000708208"/>
    </source>
</evidence>
<keyword evidence="3" id="KW-1185">Reference proteome</keyword>
<protein>
    <submittedName>
        <fullName evidence="2">Uncharacterized protein</fullName>
    </submittedName>
</protein>
<sequence length="236" mass="26905">HQKININIIFAMMMVQTMSSVNDHYMDSADRSYPSTSRNESGEGTPHPSKRKRYEYESMDTPCRPRSTTSARDSKINLEDDWIIEERSQINPVALPENVVELFRRPHVFPKDSYHELLKANGVSPKFYFKTSSNTAAFSKDSEITPDVIARRLQKKAKRSSIDEQLQSVERTVEDLPDFPAELMREKGKGSSIFVRSDGTYVVDVKGHHIEFAQVGVNLQQLRSSCENVSESSIFP</sequence>
<organism evidence="2 3">
    <name type="scientific">Allacma fusca</name>
    <dbReference type="NCBI Taxonomy" id="39272"/>
    <lineage>
        <taxon>Eukaryota</taxon>
        <taxon>Metazoa</taxon>
        <taxon>Ecdysozoa</taxon>
        <taxon>Arthropoda</taxon>
        <taxon>Hexapoda</taxon>
        <taxon>Collembola</taxon>
        <taxon>Symphypleona</taxon>
        <taxon>Sminthuridae</taxon>
        <taxon>Allacma</taxon>
    </lineage>
</organism>
<evidence type="ECO:0000256" key="1">
    <source>
        <dbReference type="SAM" id="MobiDB-lite"/>
    </source>
</evidence>
<proteinExistence type="predicted"/>
<accession>A0A8J2KQP1</accession>
<feature type="region of interest" description="Disordered" evidence="1">
    <location>
        <begin position="26"/>
        <end position="72"/>
    </location>
</feature>
<evidence type="ECO:0000313" key="2">
    <source>
        <dbReference type="EMBL" id="CAG7817896.1"/>
    </source>
</evidence>
<dbReference type="Proteomes" id="UP000708208">
    <property type="component" value="Unassembled WGS sequence"/>
</dbReference>
<gene>
    <name evidence="2" type="ORF">AFUS01_LOCUS28434</name>
</gene>